<feature type="region of interest" description="Disordered" evidence="1">
    <location>
        <begin position="222"/>
        <end position="245"/>
    </location>
</feature>
<feature type="domain" description="C2H2-type" evidence="2">
    <location>
        <begin position="333"/>
        <end position="353"/>
    </location>
</feature>
<evidence type="ECO:0000313" key="3">
    <source>
        <dbReference type="EMBL" id="GIX68890.1"/>
    </source>
</evidence>
<keyword evidence="4" id="KW-1185">Reference proteome</keyword>
<gene>
    <name evidence="3" type="ORF">CDAR_187431</name>
</gene>
<protein>
    <recommendedName>
        <fullName evidence="2">C2H2-type domain-containing protein</fullName>
    </recommendedName>
</protein>
<feature type="region of interest" description="Disordered" evidence="1">
    <location>
        <begin position="470"/>
        <end position="509"/>
    </location>
</feature>
<dbReference type="PROSITE" id="PS00028">
    <property type="entry name" value="ZINC_FINGER_C2H2_1"/>
    <property type="match status" value="1"/>
</dbReference>
<feature type="region of interest" description="Disordered" evidence="1">
    <location>
        <begin position="156"/>
        <end position="199"/>
    </location>
</feature>
<dbReference type="AlphaFoldDB" id="A0AAV4M9H0"/>
<proteinExistence type="predicted"/>
<feature type="region of interest" description="Disordered" evidence="1">
    <location>
        <begin position="370"/>
        <end position="438"/>
    </location>
</feature>
<feature type="compositionally biased region" description="Low complexity" evidence="1">
    <location>
        <begin position="416"/>
        <end position="436"/>
    </location>
</feature>
<accession>A0AAV4M9H0</accession>
<name>A0AAV4M9H0_9ARAC</name>
<reference evidence="3 4" key="1">
    <citation type="submission" date="2021-06" db="EMBL/GenBank/DDBJ databases">
        <title>Caerostris darwini draft genome.</title>
        <authorList>
            <person name="Kono N."/>
            <person name="Arakawa K."/>
        </authorList>
    </citation>
    <scope>NUCLEOTIDE SEQUENCE [LARGE SCALE GENOMIC DNA]</scope>
</reference>
<dbReference type="InterPro" id="IPR013087">
    <property type="entry name" value="Znf_C2H2_type"/>
</dbReference>
<feature type="compositionally biased region" description="Polar residues" evidence="1">
    <location>
        <begin position="160"/>
        <end position="173"/>
    </location>
</feature>
<dbReference type="SMART" id="SM00355">
    <property type="entry name" value="ZnF_C2H2"/>
    <property type="match status" value="2"/>
</dbReference>
<dbReference type="Proteomes" id="UP001054837">
    <property type="component" value="Unassembled WGS sequence"/>
</dbReference>
<sequence length="592" mass="65167">MNSTPFSVTAALDLFETSFDSSFSPICHRTRSQLAVKAPKYVACQTISTSSCTDLGNLRTDCVNPLIDNDVGIAMDELLHHILPCTPPPHTQPSVTCHSSSPSTIIQIEDSESVIPHPRPPCDSPSTIVVIEDDTHCAEPLGLCQDTVIDEVALYPSDLGDNSNDSPSTSGRTTTHDVLPPPELVSLGPTTGPPKCAPFSRLSPAKTWATVIAKPSITTSQPWAGRLLNSQSTPRRPGPTRPSRAIRGVAQSSLSTAPPPTKAVRKKISFKDSQDNPDEVTHVVLMPTIPLTKQKEHKALTRRITIKHDSPVVSNNATPSPDQKIKKKKKLPCGRCDFTFKTAKSREEHLVIHELEDAFNEIHNISASSGPSDFADFKVPRPKSSSMMISSKRGINPSKSVSTALKKQEKPAKVRSSPSPSAASAASVSAGPSSSSLTNTVSPNICHFCDKGGFPSRKALKYHLYRLHGQPMRKASQQQQQTQQQQRTQLDQDTVSPVRQASSVQSAPRPWLPKCNARELYHHSFFPHPWKALVPRAKLCCVFRWKILEYDEGIVDKAPSFRAQHLYLFDTVPMQHMPKEHGWETERTRMFH</sequence>
<dbReference type="EMBL" id="BPLQ01000209">
    <property type="protein sequence ID" value="GIX68890.1"/>
    <property type="molecule type" value="Genomic_DNA"/>
</dbReference>
<feature type="compositionally biased region" description="Low complexity" evidence="1">
    <location>
        <begin position="477"/>
        <end position="494"/>
    </location>
</feature>
<evidence type="ECO:0000259" key="2">
    <source>
        <dbReference type="PROSITE" id="PS00028"/>
    </source>
</evidence>
<feature type="compositionally biased region" description="Polar residues" evidence="1">
    <location>
        <begin position="495"/>
        <end position="506"/>
    </location>
</feature>
<organism evidence="3 4">
    <name type="scientific">Caerostris darwini</name>
    <dbReference type="NCBI Taxonomy" id="1538125"/>
    <lineage>
        <taxon>Eukaryota</taxon>
        <taxon>Metazoa</taxon>
        <taxon>Ecdysozoa</taxon>
        <taxon>Arthropoda</taxon>
        <taxon>Chelicerata</taxon>
        <taxon>Arachnida</taxon>
        <taxon>Araneae</taxon>
        <taxon>Araneomorphae</taxon>
        <taxon>Entelegynae</taxon>
        <taxon>Araneoidea</taxon>
        <taxon>Araneidae</taxon>
        <taxon>Caerostris</taxon>
    </lineage>
</organism>
<comment type="caution">
    <text evidence="3">The sequence shown here is derived from an EMBL/GenBank/DDBJ whole genome shotgun (WGS) entry which is preliminary data.</text>
</comment>
<evidence type="ECO:0000256" key="1">
    <source>
        <dbReference type="SAM" id="MobiDB-lite"/>
    </source>
</evidence>
<evidence type="ECO:0000313" key="4">
    <source>
        <dbReference type="Proteomes" id="UP001054837"/>
    </source>
</evidence>